<organism evidence="1 2">
    <name type="scientific">Sumerlaea chitinivorans</name>
    <dbReference type="NCBI Taxonomy" id="2250252"/>
    <lineage>
        <taxon>Bacteria</taxon>
        <taxon>Candidatus Sumerlaeota</taxon>
        <taxon>Candidatus Sumerlaeia</taxon>
        <taxon>Candidatus Sumerlaeales</taxon>
        <taxon>Candidatus Sumerlaeaceae</taxon>
        <taxon>Candidatus Sumerlaea</taxon>
    </lineage>
</organism>
<sequence>MHYSKLPVVKNQGQTTVRLFRVVKFDAFEPVDPPESYSVRARQQ</sequence>
<name>A0A2Z4Y461_SUMC1</name>
<reference evidence="1 2" key="1">
    <citation type="submission" date="2018-05" db="EMBL/GenBank/DDBJ databases">
        <title>A metagenomic window into the 2 km-deep terrestrial subsurface aquifer revealed taxonomically and functionally diverse microbial community comprising novel uncultured bacterial lineages.</title>
        <authorList>
            <person name="Kadnikov V.V."/>
            <person name="Mardanov A.V."/>
            <person name="Beletsky A.V."/>
            <person name="Banks D."/>
            <person name="Pimenov N.V."/>
            <person name="Frank Y.A."/>
            <person name="Karnachuk O.V."/>
            <person name="Ravin N.V."/>
        </authorList>
    </citation>
    <scope>NUCLEOTIDE SEQUENCE [LARGE SCALE GENOMIC DNA]</scope>
    <source>
        <strain evidence="1">BY</strain>
    </source>
</reference>
<proteinExistence type="predicted"/>
<accession>A0A2Z4Y461</accession>
<evidence type="ECO:0000313" key="1">
    <source>
        <dbReference type="EMBL" id="AXA35940.1"/>
    </source>
</evidence>
<dbReference type="KEGG" id="schv:BRCON_1163"/>
<gene>
    <name evidence="1" type="ORF">BRCON_1163</name>
</gene>
<evidence type="ECO:0000313" key="2">
    <source>
        <dbReference type="Proteomes" id="UP000262583"/>
    </source>
</evidence>
<dbReference type="EMBL" id="CP030759">
    <property type="protein sequence ID" value="AXA35940.1"/>
    <property type="molecule type" value="Genomic_DNA"/>
</dbReference>
<dbReference type="AlphaFoldDB" id="A0A2Z4Y461"/>
<protein>
    <submittedName>
        <fullName evidence="1">Uncharacterized protein</fullName>
    </submittedName>
</protein>
<dbReference type="Proteomes" id="UP000262583">
    <property type="component" value="Chromosome"/>
</dbReference>